<name>A0A3E0B016_9STAP</name>
<gene>
    <name evidence="1" type="ORF">DFR63_0323</name>
</gene>
<evidence type="ECO:0000313" key="1">
    <source>
        <dbReference type="EMBL" id="REG25297.1"/>
    </source>
</evidence>
<proteinExistence type="predicted"/>
<protein>
    <submittedName>
        <fullName evidence="1">HK97 gp10 family phage protein</fullName>
    </submittedName>
</protein>
<comment type="caution">
    <text evidence="1">The sequence shown here is derived from an EMBL/GenBank/DDBJ whole genome shotgun (WGS) entry which is preliminary data.</text>
</comment>
<dbReference type="AlphaFoldDB" id="A0A3E0B016"/>
<dbReference type="EMBL" id="QUMW01000009">
    <property type="protein sequence ID" value="REG25297.1"/>
    <property type="molecule type" value="Genomic_DNA"/>
</dbReference>
<reference evidence="1 2" key="1">
    <citation type="submission" date="2018-08" db="EMBL/GenBank/DDBJ databases">
        <title>Genomic Encyclopedia of Type Strains, Phase IV (KMG-IV): sequencing the most valuable type-strain genomes for metagenomic binning, comparative biology and taxonomic classification.</title>
        <authorList>
            <person name="Goeker M."/>
        </authorList>
    </citation>
    <scope>NUCLEOTIDE SEQUENCE [LARGE SCALE GENOMIC DNA]</scope>
    <source>
        <strain evidence="1 2">DSM 17274</strain>
    </source>
</reference>
<sequence>MARTNRIVVDLEEWSNDVKDWAERGIETTTEIAYNESRRRIAVDTGDTRDSIESTYRGFNGTVLVGSPIAIYLEYGTGIHATGPGGSRAKKIPWTYYKDGQFFTTYGMVAQPFWRPTMDITEQYFKNYFRG</sequence>
<evidence type="ECO:0000313" key="2">
    <source>
        <dbReference type="Proteomes" id="UP000257076"/>
    </source>
</evidence>
<dbReference type="OrthoDB" id="4457835at2"/>
<accession>A0A3E0B016</accession>
<dbReference type="Proteomes" id="UP000257076">
    <property type="component" value="Unassembled WGS sequence"/>
</dbReference>
<dbReference type="RefSeq" id="WP_051239017.1">
    <property type="nucleotide sequence ID" value="NZ_CBCSHX010000001.1"/>
</dbReference>
<keyword evidence="2" id="KW-1185">Reference proteome</keyword>
<organism evidence="1 2">
    <name type="scientific">Jeotgalicoccus halotolerans</name>
    <dbReference type="NCBI Taxonomy" id="157227"/>
    <lineage>
        <taxon>Bacteria</taxon>
        <taxon>Bacillati</taxon>
        <taxon>Bacillota</taxon>
        <taxon>Bacilli</taxon>
        <taxon>Bacillales</taxon>
        <taxon>Staphylococcaceae</taxon>
        <taxon>Jeotgalicoccus</taxon>
    </lineage>
</organism>